<dbReference type="OrthoDB" id="3249498at2759"/>
<dbReference type="RefSeq" id="XP_007389985.1">
    <property type="nucleotide sequence ID" value="XM_007389923.1"/>
</dbReference>
<reference evidence="1 2" key="1">
    <citation type="journal article" date="2012" name="BMC Genomics">
        <title>Comparative genomics of the white-rot fungi, Phanerochaete carnosa and P. chrysosporium, to elucidate the genetic basis of the distinct wood types they colonize.</title>
        <authorList>
            <person name="Suzuki H."/>
            <person name="MacDonald J."/>
            <person name="Syed K."/>
            <person name="Salamov A."/>
            <person name="Hori C."/>
            <person name="Aerts A."/>
            <person name="Henrissat B."/>
            <person name="Wiebenga A."/>
            <person name="vanKuyk P.A."/>
            <person name="Barry K."/>
            <person name="Lindquist E."/>
            <person name="LaButti K."/>
            <person name="Lapidus A."/>
            <person name="Lucas S."/>
            <person name="Coutinho P."/>
            <person name="Gong Y."/>
            <person name="Samejima M."/>
            <person name="Mahadevan R."/>
            <person name="Abou-Zaid M."/>
            <person name="de Vries R.P."/>
            <person name="Igarashi K."/>
            <person name="Yadav J.S."/>
            <person name="Grigoriev I.V."/>
            <person name="Master E.R."/>
        </authorList>
    </citation>
    <scope>NUCLEOTIDE SEQUENCE [LARGE SCALE GENOMIC DNA]</scope>
    <source>
        <strain evidence="1 2">HHB-10118-sp</strain>
    </source>
</reference>
<dbReference type="Proteomes" id="UP000008370">
    <property type="component" value="Unassembled WGS sequence"/>
</dbReference>
<dbReference type="EMBL" id="JH930468">
    <property type="protein sequence ID" value="EKM60530.1"/>
    <property type="molecule type" value="Genomic_DNA"/>
</dbReference>
<accession>K5WM67</accession>
<dbReference type="GeneID" id="18920425"/>
<keyword evidence="2" id="KW-1185">Reference proteome</keyword>
<evidence type="ECO:0000313" key="2">
    <source>
        <dbReference type="Proteomes" id="UP000008370"/>
    </source>
</evidence>
<dbReference type="HOGENOM" id="CLU_125038_0_0_1"/>
<protein>
    <recommendedName>
        <fullName evidence="3">RNase H type-1 domain-containing protein</fullName>
    </recommendedName>
</protein>
<evidence type="ECO:0000313" key="1">
    <source>
        <dbReference type="EMBL" id="EKM60530.1"/>
    </source>
</evidence>
<gene>
    <name evidence="1" type="ORF">PHACADRAFT_83980</name>
</gene>
<organism evidence="1 2">
    <name type="scientific">Phanerochaete carnosa (strain HHB-10118-sp)</name>
    <name type="common">White-rot fungus</name>
    <name type="synonym">Peniophora carnosa</name>
    <dbReference type="NCBI Taxonomy" id="650164"/>
    <lineage>
        <taxon>Eukaryota</taxon>
        <taxon>Fungi</taxon>
        <taxon>Dikarya</taxon>
        <taxon>Basidiomycota</taxon>
        <taxon>Agaricomycotina</taxon>
        <taxon>Agaricomycetes</taxon>
        <taxon>Polyporales</taxon>
        <taxon>Phanerochaetaceae</taxon>
        <taxon>Phanerochaete</taxon>
    </lineage>
</organism>
<name>K5WM67_PHACS</name>
<evidence type="ECO:0008006" key="3">
    <source>
        <dbReference type="Google" id="ProtNLM"/>
    </source>
</evidence>
<sequence length="173" mass="19173">MFDIHGGVHILQFLSWQLHDTDLELLCDACLTSLGFWSPACYEEFIAMLPVLPNHVEDTIFRYESLCVLAALQWAVSLHCRPQHLAIDTNNLNTVQIFDSFKASASYNSTLHVASVILIELGIDLHVWHIFGAENVVADALSPGMLPVAQFYALGLHISPFSPLQLTSGSPKK</sequence>
<proteinExistence type="predicted"/>
<dbReference type="STRING" id="650164.K5WM67"/>
<dbReference type="InParanoid" id="K5WM67"/>
<dbReference type="KEGG" id="pco:PHACADRAFT_83980"/>
<dbReference type="AlphaFoldDB" id="K5WM67"/>